<dbReference type="PANTHER" id="PTHR35369">
    <property type="entry name" value="BLR3025 PROTEIN-RELATED"/>
    <property type="match status" value="1"/>
</dbReference>
<dbReference type="SUPFAM" id="SSF56672">
    <property type="entry name" value="DNA/RNA polymerases"/>
    <property type="match status" value="1"/>
</dbReference>
<feature type="non-terminal residue" evidence="2">
    <location>
        <position position="1"/>
    </location>
</feature>
<reference evidence="2" key="1">
    <citation type="submission" date="2013-08" db="EMBL/GenBank/DDBJ databases">
        <authorList>
            <person name="Mendez C."/>
            <person name="Richter M."/>
            <person name="Ferrer M."/>
            <person name="Sanchez J."/>
        </authorList>
    </citation>
    <scope>NUCLEOTIDE SEQUENCE</scope>
</reference>
<name>T0YVJ1_9ZZZZ</name>
<evidence type="ECO:0000313" key="2">
    <source>
        <dbReference type="EMBL" id="EQD39576.1"/>
    </source>
</evidence>
<dbReference type="AlphaFoldDB" id="T0YVJ1"/>
<comment type="caution">
    <text evidence="2">The sequence shown here is derived from an EMBL/GenBank/DDBJ whole genome shotgun (WGS) entry which is preliminary data.</text>
</comment>
<proteinExistence type="predicted"/>
<evidence type="ECO:0000256" key="1">
    <source>
        <dbReference type="ARBA" id="ARBA00022763"/>
    </source>
</evidence>
<dbReference type="InterPro" id="IPR050356">
    <property type="entry name" value="SulA_CellDiv_inhibitor"/>
</dbReference>
<accession>T0YVJ1</accession>
<gene>
    <name evidence="2" type="ORF">B2A_11193</name>
</gene>
<dbReference type="InterPro" id="IPR043502">
    <property type="entry name" value="DNA/RNA_pol_sf"/>
</dbReference>
<dbReference type="PANTHER" id="PTHR35369:SF2">
    <property type="entry name" value="BLR3025 PROTEIN"/>
    <property type="match status" value="1"/>
</dbReference>
<reference evidence="2" key="2">
    <citation type="journal article" date="2014" name="ISME J.">
        <title>Microbial stratification in low pH oxic and suboxic macroscopic growths along an acid mine drainage.</title>
        <authorList>
            <person name="Mendez-Garcia C."/>
            <person name="Mesa V."/>
            <person name="Sprenger R.R."/>
            <person name="Richter M."/>
            <person name="Diez M.S."/>
            <person name="Solano J."/>
            <person name="Bargiela R."/>
            <person name="Golyshina O.V."/>
            <person name="Manteca A."/>
            <person name="Ramos J.L."/>
            <person name="Gallego J.R."/>
            <person name="Llorente I."/>
            <person name="Martins Dos Santos V.A."/>
            <person name="Jensen O.N."/>
            <person name="Pelaez A.I."/>
            <person name="Sanchez J."/>
            <person name="Ferrer M."/>
        </authorList>
    </citation>
    <scope>NUCLEOTIDE SEQUENCE</scope>
</reference>
<dbReference type="GO" id="GO:0006281">
    <property type="term" value="P:DNA repair"/>
    <property type="evidence" value="ECO:0007669"/>
    <property type="project" value="TreeGrafter"/>
</dbReference>
<keyword evidence="1" id="KW-0227">DNA damage</keyword>
<evidence type="ECO:0008006" key="3">
    <source>
        <dbReference type="Google" id="ProtNLM"/>
    </source>
</evidence>
<protein>
    <recommendedName>
        <fullName evidence="3">DNA polymerase Y family protein</fullName>
    </recommendedName>
</protein>
<dbReference type="EMBL" id="AUZZ01008064">
    <property type="protein sequence ID" value="EQD39576.1"/>
    <property type="molecule type" value="Genomic_DNA"/>
</dbReference>
<organism evidence="2">
    <name type="scientific">mine drainage metagenome</name>
    <dbReference type="NCBI Taxonomy" id="410659"/>
    <lineage>
        <taxon>unclassified sequences</taxon>
        <taxon>metagenomes</taxon>
        <taxon>ecological metagenomes</taxon>
    </lineage>
</organism>
<sequence length="195" mass="21648">ECALVLQDAARLIGSLAPLPLRVLRWPQEVLDRLAAIGVRTIGQVLRLPRAGFAQRFGATRLADLDRLTGRAPDPRERFEAPVRFRCRRELPCESASHGQLIAALAPLIEALERFLEARQCGVLALECRLWHRHAEPTRCVLRLADPLADAARLTELLGERLRMLTLPEPAHTCELRAGEPVPRALCSVGALAKR</sequence>